<evidence type="ECO:0000313" key="5">
    <source>
        <dbReference type="Proteomes" id="UP000199708"/>
    </source>
</evidence>
<dbReference type="OrthoDB" id="2356646at2"/>
<name>A0A1G7RHX0_9LACT</name>
<feature type="signal peptide" evidence="2">
    <location>
        <begin position="1"/>
        <end position="19"/>
    </location>
</feature>
<evidence type="ECO:0000313" key="4">
    <source>
        <dbReference type="EMBL" id="SDG10387.1"/>
    </source>
</evidence>
<feature type="compositionally biased region" description="Low complexity" evidence="1">
    <location>
        <begin position="34"/>
        <end position="50"/>
    </location>
</feature>
<reference evidence="4 5" key="1">
    <citation type="submission" date="2016-10" db="EMBL/GenBank/DDBJ databases">
        <authorList>
            <person name="de Groot N.N."/>
        </authorList>
    </citation>
    <scope>NUCLEOTIDE SEQUENCE [LARGE SCALE GENOMIC DNA]</scope>
    <source>
        <strain evidence="4 5">ATCC BAA-466</strain>
    </source>
</reference>
<accession>A0A1G7RHX0</accession>
<dbReference type="STRING" id="120956.SAMN05421791_10349"/>
<organism evidence="4 5">
    <name type="scientific">Facklamia miroungae</name>
    <dbReference type="NCBI Taxonomy" id="120956"/>
    <lineage>
        <taxon>Bacteria</taxon>
        <taxon>Bacillati</taxon>
        <taxon>Bacillota</taxon>
        <taxon>Bacilli</taxon>
        <taxon>Lactobacillales</taxon>
        <taxon>Aerococcaceae</taxon>
        <taxon>Facklamia</taxon>
    </lineage>
</organism>
<protein>
    <recommendedName>
        <fullName evidence="3">Transcobalamin-like C-terminal domain-containing protein</fullName>
    </recommendedName>
</protein>
<dbReference type="InterPro" id="IPR027954">
    <property type="entry name" value="Transcobalamin-like_C"/>
</dbReference>
<dbReference type="Gene3D" id="2.170.130.30">
    <property type="match status" value="1"/>
</dbReference>
<feature type="region of interest" description="Disordered" evidence="1">
    <location>
        <begin position="26"/>
        <end position="74"/>
    </location>
</feature>
<dbReference type="AlphaFoldDB" id="A0A1G7RHX0"/>
<dbReference type="PROSITE" id="PS51257">
    <property type="entry name" value="PROKAR_LIPOPROTEIN"/>
    <property type="match status" value="1"/>
</dbReference>
<keyword evidence="5" id="KW-1185">Reference proteome</keyword>
<dbReference type="EMBL" id="FNCK01000003">
    <property type="protein sequence ID" value="SDG10387.1"/>
    <property type="molecule type" value="Genomic_DNA"/>
</dbReference>
<evidence type="ECO:0000256" key="1">
    <source>
        <dbReference type="SAM" id="MobiDB-lite"/>
    </source>
</evidence>
<proteinExistence type="predicted"/>
<evidence type="ECO:0000259" key="3">
    <source>
        <dbReference type="Pfam" id="PF14478"/>
    </source>
</evidence>
<dbReference type="Pfam" id="PF14478">
    <property type="entry name" value="DUF4430"/>
    <property type="match status" value="1"/>
</dbReference>
<evidence type="ECO:0000256" key="2">
    <source>
        <dbReference type="SAM" id="SignalP"/>
    </source>
</evidence>
<dbReference type="RefSeq" id="WP_090289464.1">
    <property type="nucleotide sequence ID" value="NZ_FNCK01000003.1"/>
</dbReference>
<keyword evidence="2" id="KW-0732">Signal</keyword>
<dbReference type="Proteomes" id="UP000199708">
    <property type="component" value="Unassembled WGS sequence"/>
</dbReference>
<gene>
    <name evidence="4" type="ORF">SAMN05421791_10349</name>
</gene>
<feature type="chain" id="PRO_5038487777" description="Transcobalamin-like C-terminal domain-containing protein" evidence="2">
    <location>
        <begin position="20"/>
        <end position="187"/>
    </location>
</feature>
<sequence length="187" mass="20339">MKKILQVSTIIILAIFLTACDKLPGNKKASVENAPTEETTTSESTPAETTADVDKTTTEETTVETPTNDAQGQEGTATIIINQENGSPLEYQVNNIGGVSVLEAMSAIEELEFNFNEDEGVVDVIEGVENDYAPNTWMYLINKQFAELGVVSQKLEDGDEIEWYYGTIDDIPVTIIPAQEADTTDPA</sequence>
<feature type="domain" description="Transcobalamin-like C-terminal" evidence="3">
    <location>
        <begin position="98"/>
        <end position="166"/>
    </location>
</feature>